<evidence type="ECO:0000313" key="3">
    <source>
        <dbReference type="Proteomes" id="UP000294847"/>
    </source>
</evidence>
<feature type="chain" id="PRO_5020218716" description="Phosphodiester glycosidase domain-containing protein" evidence="1">
    <location>
        <begin position="16"/>
        <end position="390"/>
    </location>
</feature>
<organism evidence="2 3">
    <name type="scientific">Pyricularia oryzae</name>
    <name type="common">Rice blast fungus</name>
    <name type="synonym">Magnaporthe oryzae</name>
    <dbReference type="NCBI Taxonomy" id="318829"/>
    <lineage>
        <taxon>Eukaryota</taxon>
        <taxon>Fungi</taxon>
        <taxon>Dikarya</taxon>
        <taxon>Ascomycota</taxon>
        <taxon>Pezizomycotina</taxon>
        <taxon>Sordariomycetes</taxon>
        <taxon>Sordariomycetidae</taxon>
        <taxon>Magnaporthales</taxon>
        <taxon>Pyriculariaceae</taxon>
        <taxon>Pyricularia</taxon>
    </lineage>
</organism>
<name>A0A4P7MTR0_PYROR</name>
<evidence type="ECO:0000313" key="2">
    <source>
        <dbReference type="EMBL" id="QBZ53553.1"/>
    </source>
</evidence>
<feature type="signal peptide" evidence="1">
    <location>
        <begin position="1"/>
        <end position="15"/>
    </location>
</feature>
<sequence>MLLLGFALFFTLVNAAAYQKFPLDENNAVVYQFYTADGWEHDPTLNNDARAKTMMQHMNPNGIFTAVVIPKSRMSIVGPSQGTQDPDEYARDNPAFETPYLIMNGGFFVVSKSHDYFDVLPNGQPGKALPPGTYEGWPVGPTSTTPNSFKIPSLYKDQYEMLKSDDGKSFLTTGPSLKKVQVEEDRFQHVPPYTKVPGGQATVINNNERLVLVQFGAEKMVFTYTALRTKAVGINKMGALINLFLQSYLHKDLSDATVAINLDGGKSVILAYQEPGQPLKIIAQGYRKDKQIPGLTPYIPGSSRKFPSMVKIELGGRASPLGKVMRRSGLPLNPAKHCGQTKRPRWDYAGKEAHHGTRVTTRAEKSFFDPAAPTDVRHAVYLATMYETVL</sequence>
<keyword evidence="1" id="KW-0732">Signal</keyword>
<dbReference type="Proteomes" id="UP000294847">
    <property type="component" value="Chromosome 1"/>
</dbReference>
<gene>
    <name evidence="2" type="ORF">PoMZ_09240</name>
</gene>
<protein>
    <recommendedName>
        <fullName evidence="4">Phosphodiester glycosidase domain-containing protein</fullName>
    </recommendedName>
</protein>
<reference evidence="2 3" key="1">
    <citation type="journal article" date="2019" name="Mol. Biol. Evol.">
        <title>Blast fungal genomes show frequent chromosomal changes, gene gains and losses, and effector gene turnover.</title>
        <authorList>
            <person name="Gomez Luciano L.B."/>
            <person name="Jason Tsai I."/>
            <person name="Chuma I."/>
            <person name="Tosa Y."/>
            <person name="Chen Y.H."/>
            <person name="Li J.Y."/>
            <person name="Li M.Y."/>
            <person name="Jade Lu M.Y."/>
            <person name="Nakayashiki H."/>
            <person name="Li W.H."/>
        </authorList>
    </citation>
    <scope>NUCLEOTIDE SEQUENCE [LARGE SCALE GENOMIC DNA]</scope>
    <source>
        <strain evidence="2">MZ5-1-6</strain>
    </source>
</reference>
<dbReference type="AlphaFoldDB" id="A0A4P7MTR0"/>
<evidence type="ECO:0008006" key="4">
    <source>
        <dbReference type="Google" id="ProtNLM"/>
    </source>
</evidence>
<dbReference type="EMBL" id="CP034204">
    <property type="protein sequence ID" value="QBZ53553.1"/>
    <property type="molecule type" value="Genomic_DNA"/>
</dbReference>
<accession>A0A4P7MTR0</accession>
<proteinExistence type="predicted"/>
<evidence type="ECO:0000256" key="1">
    <source>
        <dbReference type="SAM" id="SignalP"/>
    </source>
</evidence>